<dbReference type="Gene3D" id="3.30.40.10">
    <property type="entry name" value="Zinc/RING finger domain, C3HC4 (zinc finger)"/>
    <property type="match status" value="1"/>
</dbReference>
<comment type="similarity">
    <text evidence="8">Belongs to the RING-type zinc finger family. NIP subfamily.</text>
</comment>
<sequence length="233" mass="25351">MEFCVASSYVPELSFFWGLVKRIRPRSNLAVSAAVGNFFSAVFTFLFAFVGTFLGALTGALIGQETESGFVRGAAVGAISGAVFSIEVFESSCLLWQSEESGVGCFLYLIDVIVSLVSGRLVRERIGPAMLSAVQSQMGVSEVSFEDVPNLFDTSSCKGMEGDCVEKIPKITINNDNNVDESGENVCCSVCLQDFQAGETARCLPQCHHMFHLPCIDKWLLRHGSCPMCRRNL</sequence>
<comment type="subcellular location">
    <subcellularLocation>
        <location evidence="1">Membrane</location>
        <topology evidence="1">Multi-pass membrane protein</topology>
    </subcellularLocation>
</comment>
<dbReference type="CDD" id="cd23119">
    <property type="entry name" value="RING-H2_NIPL1-like"/>
    <property type="match status" value="1"/>
</dbReference>
<evidence type="ECO:0000256" key="4">
    <source>
        <dbReference type="ARBA" id="ARBA00022771"/>
    </source>
</evidence>
<evidence type="ECO:0000313" key="12">
    <source>
        <dbReference type="EnsemblPlants" id="Kaladp0040s0508.1.v1.1"/>
    </source>
</evidence>
<keyword evidence="7 10" id="KW-0472">Membrane</keyword>
<evidence type="ECO:0000259" key="11">
    <source>
        <dbReference type="PROSITE" id="PS50089"/>
    </source>
</evidence>
<dbReference type="PANTHER" id="PTHR46151">
    <property type="entry name" value="NEP1-INTERACTING PROTEIN-LIKE 2"/>
    <property type="match status" value="1"/>
</dbReference>
<evidence type="ECO:0000256" key="9">
    <source>
        <dbReference type="PROSITE-ProRule" id="PRU00175"/>
    </source>
</evidence>
<evidence type="ECO:0000313" key="13">
    <source>
        <dbReference type="Proteomes" id="UP000594263"/>
    </source>
</evidence>
<dbReference type="Pfam" id="PF13441">
    <property type="entry name" value="Gly-zipper_YMGG"/>
    <property type="match status" value="1"/>
</dbReference>
<dbReference type="InterPro" id="IPR001841">
    <property type="entry name" value="Znf_RING"/>
</dbReference>
<keyword evidence="13" id="KW-1185">Reference proteome</keyword>
<dbReference type="PROSITE" id="PS50089">
    <property type="entry name" value="ZF_RING_2"/>
    <property type="match status" value="1"/>
</dbReference>
<feature type="domain" description="RING-type" evidence="11">
    <location>
        <begin position="188"/>
        <end position="230"/>
    </location>
</feature>
<dbReference type="SMART" id="SM00184">
    <property type="entry name" value="RING"/>
    <property type="match status" value="1"/>
</dbReference>
<keyword evidence="4 9" id="KW-0863">Zinc-finger</keyword>
<keyword evidence="6 10" id="KW-1133">Transmembrane helix</keyword>
<feature type="transmembrane region" description="Helical" evidence="10">
    <location>
        <begin position="38"/>
        <end position="62"/>
    </location>
</feature>
<dbReference type="SUPFAM" id="SSF57850">
    <property type="entry name" value="RING/U-box"/>
    <property type="match status" value="1"/>
</dbReference>
<evidence type="ECO:0000256" key="1">
    <source>
        <dbReference type="ARBA" id="ARBA00004141"/>
    </source>
</evidence>
<organism evidence="12 13">
    <name type="scientific">Kalanchoe fedtschenkoi</name>
    <name type="common">Lavender scallops</name>
    <name type="synonym">South American air plant</name>
    <dbReference type="NCBI Taxonomy" id="63787"/>
    <lineage>
        <taxon>Eukaryota</taxon>
        <taxon>Viridiplantae</taxon>
        <taxon>Streptophyta</taxon>
        <taxon>Embryophyta</taxon>
        <taxon>Tracheophyta</taxon>
        <taxon>Spermatophyta</taxon>
        <taxon>Magnoliopsida</taxon>
        <taxon>eudicotyledons</taxon>
        <taxon>Gunneridae</taxon>
        <taxon>Pentapetalae</taxon>
        <taxon>Saxifragales</taxon>
        <taxon>Crassulaceae</taxon>
        <taxon>Kalanchoe</taxon>
    </lineage>
</organism>
<name>A0A7N0ZVH7_KALFE</name>
<evidence type="ECO:0000256" key="5">
    <source>
        <dbReference type="ARBA" id="ARBA00022833"/>
    </source>
</evidence>
<reference evidence="12" key="1">
    <citation type="submission" date="2021-01" db="UniProtKB">
        <authorList>
            <consortium name="EnsemblPlants"/>
        </authorList>
    </citation>
    <scope>IDENTIFICATION</scope>
</reference>
<dbReference type="AlphaFoldDB" id="A0A7N0ZVH7"/>
<dbReference type="Gramene" id="Kaladp0040s0508.6.v1.1">
    <property type="protein sequence ID" value="Kaladp0040s0508.6.v1.1"/>
    <property type="gene ID" value="Kaladp0040s0508.v1.1"/>
</dbReference>
<keyword evidence="3" id="KW-0479">Metal-binding</keyword>
<accession>A0A7N0ZVH7</accession>
<dbReference type="FunFam" id="3.30.40.10:FF:000505">
    <property type="entry name" value="NEP1-interacting protein-like 1"/>
    <property type="match status" value="1"/>
</dbReference>
<keyword evidence="5" id="KW-0862">Zinc</keyword>
<evidence type="ECO:0000256" key="3">
    <source>
        <dbReference type="ARBA" id="ARBA00022723"/>
    </source>
</evidence>
<dbReference type="PANTHER" id="PTHR46151:SF7">
    <property type="entry name" value="NEP1-INTERACTING PROTEIN 1"/>
    <property type="match status" value="1"/>
</dbReference>
<dbReference type="InterPro" id="IPR013083">
    <property type="entry name" value="Znf_RING/FYVE/PHD"/>
</dbReference>
<dbReference type="OMA" id="ILWHSDE"/>
<protein>
    <recommendedName>
        <fullName evidence="11">RING-type domain-containing protein</fullName>
    </recommendedName>
</protein>
<evidence type="ECO:0000256" key="6">
    <source>
        <dbReference type="ARBA" id="ARBA00022989"/>
    </source>
</evidence>
<dbReference type="Proteomes" id="UP000594263">
    <property type="component" value="Unplaced"/>
</dbReference>
<evidence type="ECO:0000256" key="2">
    <source>
        <dbReference type="ARBA" id="ARBA00022692"/>
    </source>
</evidence>
<dbReference type="Pfam" id="PF13639">
    <property type="entry name" value="zf-RING_2"/>
    <property type="match status" value="1"/>
</dbReference>
<dbReference type="EnsemblPlants" id="Kaladp0040s0508.6.v1.1">
    <property type="protein sequence ID" value="Kaladp0040s0508.6.v1.1"/>
    <property type="gene ID" value="Kaladp0040s0508.v1.1"/>
</dbReference>
<keyword evidence="2 10" id="KW-0812">Transmembrane</keyword>
<evidence type="ECO:0000256" key="7">
    <source>
        <dbReference type="ARBA" id="ARBA00023136"/>
    </source>
</evidence>
<evidence type="ECO:0000256" key="10">
    <source>
        <dbReference type="SAM" id="Phobius"/>
    </source>
</evidence>
<proteinExistence type="inferred from homology"/>
<dbReference type="Gramene" id="Kaladp0040s0508.1.v1.1">
    <property type="protein sequence ID" value="Kaladp0040s0508.1.v1.1"/>
    <property type="gene ID" value="Kaladp0040s0508.v1.1"/>
</dbReference>
<dbReference type="EnsemblPlants" id="Kaladp0040s0508.1.v1.1">
    <property type="protein sequence ID" value="Kaladp0040s0508.1.v1.1"/>
    <property type="gene ID" value="Kaladp0040s0508.v1.1"/>
</dbReference>
<dbReference type="GO" id="GO:0008270">
    <property type="term" value="F:zinc ion binding"/>
    <property type="evidence" value="ECO:0007669"/>
    <property type="project" value="UniProtKB-KW"/>
</dbReference>
<dbReference type="GO" id="GO:0016020">
    <property type="term" value="C:membrane"/>
    <property type="evidence" value="ECO:0007669"/>
    <property type="project" value="UniProtKB-SubCell"/>
</dbReference>
<evidence type="ECO:0000256" key="8">
    <source>
        <dbReference type="ARBA" id="ARBA00061072"/>
    </source>
</evidence>
<dbReference type="InterPro" id="IPR027367">
    <property type="entry name" value="Gly-zipper_YMGG"/>
</dbReference>